<evidence type="ECO:0000313" key="18">
    <source>
        <dbReference type="EMBL" id="NLA56840.1"/>
    </source>
</evidence>
<dbReference type="Pfam" id="PF01820">
    <property type="entry name" value="Dala_Dala_lig_N"/>
    <property type="match status" value="1"/>
</dbReference>
<evidence type="ECO:0000256" key="3">
    <source>
        <dbReference type="ARBA" id="ARBA00022598"/>
    </source>
</evidence>
<feature type="binding site" evidence="15">
    <location>
        <position position="318"/>
    </location>
    <ligand>
        <name>Mg(2+)</name>
        <dbReference type="ChEBI" id="CHEBI:18420"/>
        <label>1</label>
    </ligand>
</feature>
<dbReference type="Gene3D" id="3.30.470.20">
    <property type="entry name" value="ATP-grasp fold, B domain"/>
    <property type="match status" value="1"/>
</dbReference>
<dbReference type="EC" id="6.3.2.4" evidence="12"/>
<accession>A0A7X6SX67</accession>
<dbReference type="InterPro" id="IPR013815">
    <property type="entry name" value="ATP_grasp_subdomain_1"/>
</dbReference>
<dbReference type="PANTHER" id="PTHR23132:SF25">
    <property type="entry name" value="D-ALANINE--D-ALANINE LIGASE A"/>
    <property type="match status" value="1"/>
</dbReference>
<evidence type="ECO:0000256" key="12">
    <source>
        <dbReference type="HAMAP-Rule" id="MF_00047"/>
    </source>
</evidence>
<evidence type="ECO:0000256" key="10">
    <source>
        <dbReference type="ARBA" id="ARBA00023211"/>
    </source>
</evidence>
<feature type="active site" evidence="13">
    <location>
        <position position="329"/>
    </location>
</feature>
<dbReference type="GO" id="GO:0005524">
    <property type="term" value="F:ATP binding"/>
    <property type="evidence" value="ECO:0007669"/>
    <property type="project" value="UniProtKB-UniRule"/>
</dbReference>
<comment type="similarity">
    <text evidence="2 12">Belongs to the D-alanine--D-alanine ligase family.</text>
</comment>
<comment type="cofactor">
    <cofactor evidence="1">
        <name>Mn(2+)</name>
        <dbReference type="ChEBI" id="CHEBI:29035"/>
    </cofactor>
</comment>
<dbReference type="UniPathway" id="UPA00219"/>
<keyword evidence="5 14" id="KW-0547">Nucleotide-binding</keyword>
<dbReference type="Proteomes" id="UP000557899">
    <property type="component" value="Unassembled WGS sequence"/>
</dbReference>
<feature type="binding site" evidence="15">
    <location>
        <position position="318"/>
    </location>
    <ligand>
        <name>Mg(2+)</name>
        <dbReference type="ChEBI" id="CHEBI:18420"/>
        <label>2</label>
    </ligand>
</feature>
<comment type="function">
    <text evidence="12">Cell wall formation.</text>
</comment>
<comment type="pathway">
    <text evidence="12">Cell wall biogenesis; peptidoglycan biosynthesis.</text>
</comment>
<feature type="binding site" evidence="14">
    <location>
        <begin position="317"/>
        <end position="318"/>
    </location>
    <ligand>
        <name>ATP</name>
        <dbReference type="ChEBI" id="CHEBI:30616"/>
    </ligand>
</feature>
<evidence type="ECO:0000256" key="16">
    <source>
        <dbReference type="PROSITE-ProRule" id="PRU00409"/>
    </source>
</evidence>
<dbReference type="PROSITE" id="PS00844">
    <property type="entry name" value="DALA_DALA_LIGASE_2"/>
    <property type="match status" value="1"/>
</dbReference>
<dbReference type="GO" id="GO:0071555">
    <property type="term" value="P:cell wall organization"/>
    <property type="evidence" value="ECO:0007669"/>
    <property type="project" value="UniProtKB-KW"/>
</dbReference>
<comment type="catalytic activity">
    <reaction evidence="12">
        <text>2 D-alanine + ATP = D-alanyl-D-alanine + ADP + phosphate + H(+)</text>
        <dbReference type="Rhea" id="RHEA:11224"/>
        <dbReference type="ChEBI" id="CHEBI:15378"/>
        <dbReference type="ChEBI" id="CHEBI:30616"/>
        <dbReference type="ChEBI" id="CHEBI:43474"/>
        <dbReference type="ChEBI" id="CHEBI:57416"/>
        <dbReference type="ChEBI" id="CHEBI:57822"/>
        <dbReference type="ChEBI" id="CHEBI:456216"/>
        <dbReference type="EC" id="6.3.2.4"/>
    </reaction>
</comment>
<comment type="subcellular location">
    <subcellularLocation>
        <location evidence="12">Cytoplasm</location>
    </subcellularLocation>
</comment>
<evidence type="ECO:0000256" key="7">
    <source>
        <dbReference type="ARBA" id="ARBA00022842"/>
    </source>
</evidence>
<dbReference type="PANTHER" id="PTHR23132">
    <property type="entry name" value="D-ALANINE--D-ALANINE LIGASE"/>
    <property type="match status" value="1"/>
</dbReference>
<keyword evidence="3 12" id="KW-0436">Ligase</keyword>
<dbReference type="GO" id="GO:0046872">
    <property type="term" value="F:metal ion binding"/>
    <property type="evidence" value="ECO:0007669"/>
    <property type="project" value="UniProtKB-KW"/>
</dbReference>
<proteinExistence type="inferred from homology"/>
<comment type="caution">
    <text evidence="18">The sequence shown here is derived from an EMBL/GenBank/DDBJ whole genome shotgun (WGS) entry which is preliminary data.</text>
</comment>
<dbReference type="SUPFAM" id="SSF52440">
    <property type="entry name" value="PreATP-grasp domain"/>
    <property type="match status" value="1"/>
</dbReference>
<dbReference type="NCBIfam" id="TIGR01205">
    <property type="entry name" value="D_ala_D_alaTIGR"/>
    <property type="match status" value="1"/>
</dbReference>
<dbReference type="InterPro" id="IPR000291">
    <property type="entry name" value="D-Ala_lig_Van_CS"/>
</dbReference>
<sequence length="359" mass="38311">MEQRITVGVVYGGRSTEHEISCVSAGAVMSHLNPEKYRVVPVGITKEGMWTVGESDPTLLQIRDGVLPQVAPRGEVVLSVDPGQRGLLVDKESGDVLERLDVIFPVLHGPFGEDGTIQGLLELSGIPYVGAGVLASACGMDKEFTKKLAAAEGLPITAELVLPGGETDIADVEKQRLGLPVFVKPARGGSSIGVSRVTDWAELPAAIAVARESDEKVIIEAEIIGDEVEVGVLEYPDGTLVASVPAKLNGTGDSEEGFYGFETKYLDDVVTPTIPAPFGDEVNDRIRDLAVRTFRALNCQGLSRVDFFLTADGPVLNEINTMPGFTPISMYPQMFAASGVPYEELLDVLVTTACQSPRR</sequence>
<dbReference type="Pfam" id="PF07478">
    <property type="entry name" value="Dala_Dala_lig_C"/>
    <property type="match status" value="1"/>
</dbReference>
<comment type="cofactor">
    <cofactor evidence="15">
        <name>Mg(2+)</name>
        <dbReference type="ChEBI" id="CHEBI:18420"/>
    </cofactor>
    <cofactor evidence="15">
        <name>Mn(2+)</name>
        <dbReference type="ChEBI" id="CHEBI:29035"/>
    </cofactor>
    <text evidence="15">Binds 2 magnesium or manganese ions per subunit.</text>
</comment>
<feature type="binding site" evidence="14">
    <location>
        <position position="142"/>
    </location>
    <ligand>
        <name>ATP</name>
        <dbReference type="ChEBI" id="CHEBI:30616"/>
    </ligand>
</feature>
<keyword evidence="12" id="KW-0963">Cytoplasm</keyword>
<feature type="binding site" evidence="14">
    <location>
        <begin position="190"/>
        <end position="191"/>
    </location>
    <ligand>
        <name>ATP</name>
        <dbReference type="ChEBI" id="CHEBI:30616"/>
    </ligand>
</feature>
<keyword evidence="4 15" id="KW-0479">Metal-binding</keyword>
<dbReference type="GO" id="GO:0008716">
    <property type="term" value="F:D-alanine-D-alanine ligase activity"/>
    <property type="evidence" value="ECO:0007669"/>
    <property type="project" value="UniProtKB-UniRule"/>
</dbReference>
<evidence type="ECO:0000256" key="6">
    <source>
        <dbReference type="ARBA" id="ARBA00022840"/>
    </source>
</evidence>
<evidence type="ECO:0000256" key="4">
    <source>
        <dbReference type="ARBA" id="ARBA00022723"/>
    </source>
</evidence>
<dbReference type="PROSITE" id="PS50975">
    <property type="entry name" value="ATP_GRASP"/>
    <property type="match status" value="1"/>
</dbReference>
<evidence type="ECO:0000259" key="17">
    <source>
        <dbReference type="PROSITE" id="PS50975"/>
    </source>
</evidence>
<dbReference type="HAMAP" id="MF_00047">
    <property type="entry name" value="Dala_Dala_lig"/>
    <property type="match status" value="1"/>
</dbReference>
<reference evidence="18 19" key="1">
    <citation type="journal article" date="2020" name="Biotechnol. Biofuels">
        <title>New insights from the biogas microbiome by comprehensive genome-resolved metagenomics of nearly 1600 species originating from multiple anaerobic digesters.</title>
        <authorList>
            <person name="Campanaro S."/>
            <person name="Treu L."/>
            <person name="Rodriguez-R L.M."/>
            <person name="Kovalovszki A."/>
            <person name="Ziels R.M."/>
            <person name="Maus I."/>
            <person name="Zhu X."/>
            <person name="Kougias P.G."/>
            <person name="Basile A."/>
            <person name="Luo G."/>
            <person name="Schluter A."/>
            <person name="Konstantinidis K.T."/>
            <person name="Angelidaki I."/>
        </authorList>
    </citation>
    <scope>NUCLEOTIDE SEQUENCE [LARGE SCALE GENOMIC DNA]</scope>
    <source>
        <strain evidence="18">AS15tlH2ME_198</strain>
    </source>
</reference>
<dbReference type="InterPro" id="IPR011761">
    <property type="entry name" value="ATP-grasp"/>
</dbReference>
<feature type="active site" evidence="13">
    <location>
        <position position="17"/>
    </location>
</feature>
<evidence type="ECO:0000256" key="13">
    <source>
        <dbReference type="PIRSR" id="PIRSR039102-1"/>
    </source>
</evidence>
<dbReference type="SUPFAM" id="SSF56059">
    <property type="entry name" value="Glutathione synthetase ATP-binding domain-like"/>
    <property type="match status" value="1"/>
</dbReference>
<dbReference type="EMBL" id="JAAZHI010000218">
    <property type="protein sequence ID" value="NLA56840.1"/>
    <property type="molecule type" value="Genomic_DNA"/>
</dbReference>
<keyword evidence="8 12" id="KW-0133">Cell shape</keyword>
<dbReference type="GO" id="GO:0009252">
    <property type="term" value="P:peptidoglycan biosynthetic process"/>
    <property type="evidence" value="ECO:0007669"/>
    <property type="project" value="UniProtKB-UniRule"/>
</dbReference>
<name>A0A7X6SX67_9CORY</name>
<feature type="binding site" evidence="14">
    <location>
        <begin position="182"/>
        <end position="184"/>
    </location>
    <ligand>
        <name>ATP</name>
        <dbReference type="ChEBI" id="CHEBI:30616"/>
    </ligand>
</feature>
<evidence type="ECO:0000256" key="5">
    <source>
        <dbReference type="ARBA" id="ARBA00022741"/>
    </source>
</evidence>
<keyword evidence="9 12" id="KW-0573">Peptidoglycan synthesis</keyword>
<dbReference type="AlphaFoldDB" id="A0A7X6SX67"/>
<evidence type="ECO:0000256" key="8">
    <source>
        <dbReference type="ARBA" id="ARBA00022960"/>
    </source>
</evidence>
<evidence type="ECO:0000256" key="2">
    <source>
        <dbReference type="ARBA" id="ARBA00010871"/>
    </source>
</evidence>
<feature type="active site" evidence="13">
    <location>
        <position position="190"/>
    </location>
</feature>
<keyword evidence="11 12" id="KW-0961">Cell wall biogenesis/degradation</keyword>
<gene>
    <name evidence="12" type="primary">ddl</name>
    <name evidence="18" type="ORF">GX859_11225</name>
</gene>
<evidence type="ECO:0000313" key="19">
    <source>
        <dbReference type="Proteomes" id="UP000557899"/>
    </source>
</evidence>
<feature type="binding site" evidence="15">
    <location>
        <position position="306"/>
    </location>
    <ligand>
        <name>Mg(2+)</name>
        <dbReference type="ChEBI" id="CHEBI:18420"/>
        <label>1</label>
    </ligand>
</feature>
<evidence type="ECO:0000256" key="14">
    <source>
        <dbReference type="PIRSR" id="PIRSR039102-2"/>
    </source>
</evidence>
<feature type="binding site" evidence="15">
    <location>
        <position position="320"/>
    </location>
    <ligand>
        <name>Mg(2+)</name>
        <dbReference type="ChEBI" id="CHEBI:18420"/>
        <label>2</label>
    </ligand>
</feature>
<organism evidence="18 19">
    <name type="scientific">Corynebacterium humireducens</name>
    <dbReference type="NCBI Taxonomy" id="1223514"/>
    <lineage>
        <taxon>Bacteria</taxon>
        <taxon>Bacillati</taxon>
        <taxon>Actinomycetota</taxon>
        <taxon>Actinomycetes</taxon>
        <taxon>Mycobacteriales</taxon>
        <taxon>Corynebacteriaceae</taxon>
        <taxon>Corynebacterium</taxon>
    </lineage>
</organism>
<dbReference type="InterPro" id="IPR005905">
    <property type="entry name" value="D_ala_D_ala"/>
</dbReference>
<evidence type="ECO:0000256" key="1">
    <source>
        <dbReference type="ARBA" id="ARBA00001936"/>
    </source>
</evidence>
<dbReference type="PROSITE" id="PS00843">
    <property type="entry name" value="DALA_DALA_LIGASE_1"/>
    <property type="match status" value="1"/>
</dbReference>
<dbReference type="InterPro" id="IPR011095">
    <property type="entry name" value="Dala_Dala_lig_C"/>
</dbReference>
<keyword evidence="10 15" id="KW-0464">Manganese</keyword>
<dbReference type="NCBIfam" id="NF002528">
    <property type="entry name" value="PRK01966.1-4"/>
    <property type="match status" value="1"/>
</dbReference>
<dbReference type="InterPro" id="IPR011127">
    <property type="entry name" value="Dala_Dala_lig_N"/>
</dbReference>
<evidence type="ECO:0000256" key="11">
    <source>
        <dbReference type="ARBA" id="ARBA00023316"/>
    </source>
</evidence>
<dbReference type="Gene3D" id="3.40.50.20">
    <property type="match status" value="1"/>
</dbReference>
<dbReference type="GO" id="GO:0008360">
    <property type="term" value="P:regulation of cell shape"/>
    <property type="evidence" value="ECO:0007669"/>
    <property type="project" value="UniProtKB-KW"/>
</dbReference>
<protein>
    <recommendedName>
        <fullName evidence="12">D-alanine--D-alanine ligase</fullName>
        <ecNumber evidence="12">6.3.2.4</ecNumber>
    </recommendedName>
    <alternativeName>
        <fullName evidence="12">D-Ala-D-Ala ligase</fullName>
    </alternativeName>
    <alternativeName>
        <fullName evidence="12">D-alanylalanine synthetase</fullName>
    </alternativeName>
</protein>
<keyword evidence="7 15" id="KW-0460">Magnesium</keyword>
<feature type="binding site" evidence="14">
    <location>
        <begin position="220"/>
        <end position="227"/>
    </location>
    <ligand>
        <name>ATP</name>
        <dbReference type="ChEBI" id="CHEBI:30616"/>
    </ligand>
</feature>
<dbReference type="GO" id="GO:0005829">
    <property type="term" value="C:cytosol"/>
    <property type="evidence" value="ECO:0007669"/>
    <property type="project" value="TreeGrafter"/>
</dbReference>
<evidence type="ECO:0000256" key="9">
    <source>
        <dbReference type="ARBA" id="ARBA00022984"/>
    </source>
</evidence>
<dbReference type="InterPro" id="IPR016185">
    <property type="entry name" value="PreATP-grasp_dom_sf"/>
</dbReference>
<keyword evidence="6 16" id="KW-0067">ATP-binding</keyword>
<dbReference type="PIRSF" id="PIRSF039102">
    <property type="entry name" value="Ddl/VanB"/>
    <property type="match status" value="1"/>
</dbReference>
<evidence type="ECO:0000256" key="15">
    <source>
        <dbReference type="PIRSR" id="PIRSR039102-3"/>
    </source>
</evidence>
<dbReference type="Gene3D" id="3.30.1490.20">
    <property type="entry name" value="ATP-grasp fold, A domain"/>
    <property type="match status" value="1"/>
</dbReference>
<feature type="domain" description="ATP-grasp" evidence="17">
    <location>
        <begin position="146"/>
        <end position="351"/>
    </location>
</feature>